<evidence type="ECO:0000256" key="5">
    <source>
        <dbReference type="ARBA" id="ARBA00020020"/>
    </source>
</evidence>
<evidence type="ECO:0000256" key="2">
    <source>
        <dbReference type="ARBA" id="ARBA00004496"/>
    </source>
</evidence>
<evidence type="ECO:0000256" key="12">
    <source>
        <dbReference type="ARBA" id="ARBA00022843"/>
    </source>
</evidence>
<dbReference type="SMART" id="SM00483">
    <property type="entry name" value="POLXc"/>
    <property type="match status" value="1"/>
</dbReference>
<evidence type="ECO:0000313" key="26">
    <source>
        <dbReference type="Proteomes" id="UP000176633"/>
    </source>
</evidence>
<comment type="catalytic activity">
    <reaction evidence="18">
        <text>2'-deoxyribonucleotide-(2'-deoxyribose 5'-phosphate)-2'-deoxyribonucleotide-DNA = a 3'-end 2'-deoxyribonucleotide-(2,3-dehydro-2,3-deoxyribose 5'-phosphate)-DNA + a 5'-end 5'-phospho-2'-deoxyribonucleoside-DNA + H(+)</text>
        <dbReference type="Rhea" id="RHEA:66592"/>
        <dbReference type="Rhea" id="RHEA-COMP:13180"/>
        <dbReference type="Rhea" id="RHEA-COMP:16897"/>
        <dbReference type="Rhea" id="RHEA-COMP:17067"/>
        <dbReference type="ChEBI" id="CHEBI:15378"/>
        <dbReference type="ChEBI" id="CHEBI:136412"/>
        <dbReference type="ChEBI" id="CHEBI:157695"/>
        <dbReference type="ChEBI" id="CHEBI:167181"/>
        <dbReference type="EC" id="4.2.99.18"/>
    </reaction>
</comment>
<dbReference type="Gene3D" id="3.30.210.10">
    <property type="entry name" value="DNA polymerase, thumb domain"/>
    <property type="match status" value="1"/>
</dbReference>
<dbReference type="InterPro" id="IPR004013">
    <property type="entry name" value="PHP_dom"/>
</dbReference>
<feature type="domain" description="Helix-hairpin-helix DNA-binding motif class 1" evidence="22">
    <location>
        <begin position="128"/>
        <end position="147"/>
    </location>
</feature>
<evidence type="ECO:0000256" key="10">
    <source>
        <dbReference type="ARBA" id="ARBA00022705"/>
    </source>
</evidence>
<proteinExistence type="predicted"/>
<dbReference type="InterPro" id="IPR002054">
    <property type="entry name" value="DNA-dir_DNA_pol_X"/>
</dbReference>
<dbReference type="PANTHER" id="PTHR36928:SF1">
    <property type="entry name" value="PHOSPHATASE YCDX-RELATED"/>
    <property type="match status" value="1"/>
</dbReference>
<comment type="catalytic activity">
    <reaction evidence="19">
        <text>a 5'-end 2'-deoxyribose-2'-deoxyribonucleotide-DNA = (2E,4S)-4-hydroxypenten-2-al-5-phosphate + a 5'-end 5'-phospho-2'-deoxyribonucleoside-DNA + H(+)</text>
        <dbReference type="Rhea" id="RHEA:76255"/>
        <dbReference type="Rhea" id="RHEA-COMP:13180"/>
        <dbReference type="Rhea" id="RHEA-COMP:18657"/>
        <dbReference type="ChEBI" id="CHEBI:15378"/>
        <dbReference type="ChEBI" id="CHEBI:136412"/>
        <dbReference type="ChEBI" id="CHEBI:195194"/>
        <dbReference type="ChEBI" id="CHEBI:195195"/>
    </reaction>
</comment>
<comment type="catalytic activity">
    <reaction evidence="21">
        <text>DNA(n) + a 2'-deoxyribonucleoside 5'-triphosphate = DNA(n+1) + diphosphate</text>
        <dbReference type="Rhea" id="RHEA:22508"/>
        <dbReference type="Rhea" id="RHEA-COMP:17339"/>
        <dbReference type="Rhea" id="RHEA-COMP:17340"/>
        <dbReference type="ChEBI" id="CHEBI:33019"/>
        <dbReference type="ChEBI" id="CHEBI:61560"/>
        <dbReference type="ChEBI" id="CHEBI:173112"/>
        <dbReference type="EC" id="2.7.7.7"/>
    </reaction>
</comment>
<evidence type="ECO:0000256" key="13">
    <source>
        <dbReference type="ARBA" id="ARBA00022932"/>
    </source>
</evidence>
<dbReference type="NCBIfam" id="NF006375">
    <property type="entry name" value="PRK08609.1"/>
    <property type="match status" value="1"/>
</dbReference>
<dbReference type="PANTHER" id="PTHR36928">
    <property type="entry name" value="PHOSPHATASE YCDX-RELATED"/>
    <property type="match status" value="1"/>
</dbReference>
<keyword evidence="8" id="KW-0808">Transferase</keyword>
<accession>A0A1F6C1D6</accession>
<dbReference type="InterPro" id="IPR047967">
    <property type="entry name" value="PolX_PHP"/>
</dbReference>
<evidence type="ECO:0000256" key="4">
    <source>
        <dbReference type="ARBA" id="ARBA00012720"/>
    </source>
</evidence>
<evidence type="ECO:0000256" key="3">
    <source>
        <dbReference type="ARBA" id="ARBA00012417"/>
    </source>
</evidence>
<dbReference type="GO" id="GO:0005829">
    <property type="term" value="C:cytosol"/>
    <property type="evidence" value="ECO:0007669"/>
    <property type="project" value="TreeGrafter"/>
</dbReference>
<dbReference type="EC" id="4.2.99.18" evidence="4"/>
<dbReference type="EMBL" id="MFKM01000033">
    <property type="protein sequence ID" value="OGG42873.1"/>
    <property type="molecule type" value="Genomic_DNA"/>
</dbReference>
<evidence type="ECO:0000259" key="24">
    <source>
        <dbReference type="SMART" id="SM00483"/>
    </source>
</evidence>
<dbReference type="EC" id="2.7.7.7" evidence="3"/>
<dbReference type="Gene3D" id="1.10.150.20">
    <property type="entry name" value="5' to 3' exonuclease, C-terminal subdomain"/>
    <property type="match status" value="1"/>
</dbReference>
<evidence type="ECO:0000256" key="19">
    <source>
        <dbReference type="ARBA" id="ARBA00044678"/>
    </source>
</evidence>
<evidence type="ECO:0000256" key="16">
    <source>
        <dbReference type="ARBA" id="ARBA00035717"/>
    </source>
</evidence>
<evidence type="ECO:0000256" key="15">
    <source>
        <dbReference type="ARBA" id="ARBA00023204"/>
    </source>
</evidence>
<dbReference type="Gene3D" id="1.10.150.110">
    <property type="entry name" value="DNA polymerase beta, N-terminal domain-like"/>
    <property type="match status" value="1"/>
</dbReference>
<dbReference type="SUPFAM" id="SSF81301">
    <property type="entry name" value="Nucleotidyltransferase"/>
    <property type="match status" value="1"/>
</dbReference>
<keyword evidence="10" id="KW-0235">DNA replication</keyword>
<evidence type="ECO:0000256" key="8">
    <source>
        <dbReference type="ARBA" id="ARBA00022679"/>
    </source>
</evidence>
<dbReference type="InterPro" id="IPR003583">
    <property type="entry name" value="Hlx-hairpin-Hlx_DNA-bd_motif"/>
</dbReference>
<reference evidence="25 26" key="1">
    <citation type="journal article" date="2016" name="Nat. Commun.">
        <title>Thousands of microbial genomes shed light on interconnected biogeochemical processes in an aquifer system.</title>
        <authorList>
            <person name="Anantharaman K."/>
            <person name="Brown C.T."/>
            <person name="Hug L.A."/>
            <person name="Sharon I."/>
            <person name="Castelle C.J."/>
            <person name="Probst A.J."/>
            <person name="Thomas B.C."/>
            <person name="Singh A."/>
            <person name="Wilkins M.J."/>
            <person name="Karaoz U."/>
            <person name="Brodie E.L."/>
            <person name="Williams K.H."/>
            <person name="Hubbard S.S."/>
            <person name="Banfield J.F."/>
        </authorList>
    </citation>
    <scope>NUCLEOTIDE SEQUENCE [LARGE SCALE GENOMIC DNA]</scope>
</reference>
<dbReference type="Pfam" id="PF02811">
    <property type="entry name" value="PHP"/>
    <property type="match status" value="1"/>
</dbReference>
<dbReference type="AlphaFoldDB" id="A0A1F6C1D6"/>
<keyword evidence="15" id="KW-0234">DNA repair</keyword>
<dbReference type="InterPro" id="IPR050243">
    <property type="entry name" value="PHP_phosphatase"/>
</dbReference>
<keyword evidence="12" id="KW-0832">Ubl conjugation</keyword>
<feature type="domain" description="DNA-directed DNA polymerase X" evidence="24">
    <location>
        <begin position="1"/>
        <end position="315"/>
    </location>
</feature>
<keyword evidence="7" id="KW-0237">DNA synthesis</keyword>
<keyword evidence="11" id="KW-0227">DNA damage</keyword>
<feature type="domain" description="Polymerase/histidinol phosphatase N-terminal" evidence="23">
    <location>
        <begin position="339"/>
        <end position="422"/>
    </location>
</feature>
<evidence type="ECO:0000256" key="17">
    <source>
        <dbReference type="ARBA" id="ARBA00035726"/>
    </source>
</evidence>
<dbReference type="Pfam" id="PF14791">
    <property type="entry name" value="DNA_pol_B_thumb"/>
    <property type="match status" value="1"/>
</dbReference>
<dbReference type="InterPro" id="IPR037160">
    <property type="entry name" value="DNA_Pol_thumb_sf"/>
</dbReference>
<dbReference type="InterPro" id="IPR029398">
    <property type="entry name" value="PolB_thumb"/>
</dbReference>
<dbReference type="STRING" id="1798473.A3G50_00575"/>
<dbReference type="GO" id="GO:0003677">
    <property type="term" value="F:DNA binding"/>
    <property type="evidence" value="ECO:0007669"/>
    <property type="project" value="InterPro"/>
</dbReference>
<evidence type="ECO:0000259" key="22">
    <source>
        <dbReference type="SMART" id="SM00278"/>
    </source>
</evidence>
<dbReference type="InterPro" id="IPR016195">
    <property type="entry name" value="Pol/histidinol_Pase-like"/>
</dbReference>
<dbReference type="InterPro" id="IPR043519">
    <property type="entry name" value="NT_sf"/>
</dbReference>
<protein>
    <recommendedName>
        <fullName evidence="5">DNA polymerase beta</fullName>
        <ecNumber evidence="3">2.7.7.7</ecNumber>
        <ecNumber evidence="4">4.2.99.18</ecNumber>
    </recommendedName>
    <alternativeName>
        <fullName evidence="16">5'-deoxyribose-phosphate lyase</fullName>
    </alternativeName>
    <alternativeName>
        <fullName evidence="17">AP lyase</fullName>
    </alternativeName>
</protein>
<dbReference type="InterPro" id="IPR002008">
    <property type="entry name" value="DNA_pol_X_beta-like"/>
</dbReference>
<evidence type="ECO:0000256" key="21">
    <source>
        <dbReference type="ARBA" id="ARBA00049244"/>
    </source>
</evidence>
<dbReference type="InterPro" id="IPR010996">
    <property type="entry name" value="HHH_MUS81"/>
</dbReference>
<evidence type="ECO:0000256" key="14">
    <source>
        <dbReference type="ARBA" id="ARBA00023053"/>
    </source>
</evidence>
<keyword evidence="6" id="KW-0488">Methylation</keyword>
<dbReference type="GO" id="GO:0008270">
    <property type="term" value="F:zinc ion binding"/>
    <property type="evidence" value="ECO:0007669"/>
    <property type="project" value="TreeGrafter"/>
</dbReference>
<evidence type="ECO:0000256" key="20">
    <source>
        <dbReference type="ARBA" id="ARBA00045548"/>
    </source>
</evidence>
<evidence type="ECO:0000256" key="18">
    <source>
        <dbReference type="ARBA" id="ARBA00044632"/>
    </source>
</evidence>
<dbReference type="SMART" id="SM00481">
    <property type="entry name" value="POLIIIAc"/>
    <property type="match status" value="1"/>
</dbReference>
<evidence type="ECO:0000256" key="6">
    <source>
        <dbReference type="ARBA" id="ARBA00022481"/>
    </source>
</evidence>
<gene>
    <name evidence="25" type="ORF">A3G50_00575</name>
</gene>
<dbReference type="SUPFAM" id="SSF47802">
    <property type="entry name" value="DNA polymerase beta, N-terminal domain-like"/>
    <property type="match status" value="1"/>
</dbReference>
<dbReference type="CDD" id="cd07436">
    <property type="entry name" value="PHP_PolX"/>
    <property type="match status" value="1"/>
</dbReference>
<dbReference type="Pfam" id="PF14716">
    <property type="entry name" value="HHH_8"/>
    <property type="match status" value="1"/>
</dbReference>
<dbReference type="GO" id="GO:0003887">
    <property type="term" value="F:DNA-directed DNA polymerase activity"/>
    <property type="evidence" value="ECO:0007669"/>
    <property type="project" value="UniProtKB-KW"/>
</dbReference>
<comment type="caution">
    <text evidence="25">The sequence shown here is derived from an EMBL/GenBank/DDBJ whole genome shotgun (WGS) entry which is preliminary data.</text>
</comment>
<dbReference type="Gene3D" id="3.30.460.10">
    <property type="entry name" value="Beta Polymerase, domain 2"/>
    <property type="match status" value="1"/>
</dbReference>
<dbReference type="PRINTS" id="PR00870">
    <property type="entry name" value="DNAPOLXBETA"/>
</dbReference>
<keyword evidence="13" id="KW-0239">DNA-directed DNA polymerase</keyword>
<dbReference type="GO" id="GO:0140078">
    <property type="term" value="F:class I DNA-(apurinic or apyrimidinic site) endonuclease activity"/>
    <property type="evidence" value="ECO:0007669"/>
    <property type="project" value="UniProtKB-EC"/>
</dbReference>
<organism evidence="25 26">
    <name type="scientific">Candidatus Jorgensenbacteria bacterium RIFCSPLOWO2_12_FULL_42_11</name>
    <dbReference type="NCBI Taxonomy" id="1798473"/>
    <lineage>
        <taxon>Bacteria</taxon>
        <taxon>Candidatus Joergenseniibacteriota</taxon>
    </lineage>
</organism>
<dbReference type="GO" id="GO:0042578">
    <property type="term" value="F:phosphoric ester hydrolase activity"/>
    <property type="evidence" value="ECO:0007669"/>
    <property type="project" value="TreeGrafter"/>
</dbReference>
<dbReference type="Pfam" id="PF14520">
    <property type="entry name" value="HHH_5"/>
    <property type="match status" value="1"/>
</dbReference>
<evidence type="ECO:0000313" key="25">
    <source>
        <dbReference type="EMBL" id="OGG42873.1"/>
    </source>
</evidence>
<dbReference type="FunFam" id="3.20.20.140:FF:000047">
    <property type="entry name" value="PHP domain-containing protein"/>
    <property type="match status" value="1"/>
</dbReference>
<comment type="cofactor">
    <cofactor evidence="1">
        <name>Mg(2+)</name>
        <dbReference type="ChEBI" id="CHEBI:18420"/>
    </cofactor>
</comment>
<comment type="subcellular location">
    <subcellularLocation>
        <location evidence="2">Cytoplasm</location>
    </subcellularLocation>
</comment>
<feature type="domain" description="Helix-hairpin-helix DNA-binding motif class 1" evidence="22">
    <location>
        <begin position="53"/>
        <end position="72"/>
    </location>
</feature>
<evidence type="ECO:0000256" key="9">
    <source>
        <dbReference type="ARBA" id="ARBA00022695"/>
    </source>
</evidence>
<dbReference type="InterPro" id="IPR027421">
    <property type="entry name" value="DNA_pol_lamdba_lyase_dom_sf"/>
</dbReference>
<keyword evidence="14" id="KW-0915">Sodium</keyword>
<dbReference type="PIRSF" id="PIRSF005047">
    <property type="entry name" value="UCP005047_YshC"/>
    <property type="match status" value="1"/>
</dbReference>
<dbReference type="CDD" id="cd00141">
    <property type="entry name" value="NT_POLXc"/>
    <property type="match status" value="1"/>
</dbReference>
<dbReference type="InterPro" id="IPR022311">
    <property type="entry name" value="PolX-like"/>
</dbReference>
<comment type="function">
    <text evidence="20">Repair polymerase that plays a key role in base-excision repair. During this process, the damaged base is excised by specific DNA glycosylases, the DNA backbone is nicked at the abasic site by an apurinic/apyrimidic (AP) endonuclease, and POLB removes 5'-deoxyribose-phosphate from the preincised AP site acting as a 5'-deoxyribose-phosphate lyase (5'-dRP lyase); through its DNA polymerase activity, it adds one nucleotide to the 3' end of the arising single-nucleotide gap. Conducts 'gap-filling' DNA synthesis in a stepwise distributive fashion rather than in a processive fashion as for other DNA polymerases. It is also able to cleave sugar-phosphate bonds 3' to an intact AP site, acting as an AP lyase.</text>
</comment>
<evidence type="ECO:0000256" key="11">
    <source>
        <dbReference type="ARBA" id="ARBA00022763"/>
    </source>
</evidence>
<dbReference type="SMART" id="SM00278">
    <property type="entry name" value="HhH1"/>
    <property type="match status" value="3"/>
</dbReference>
<dbReference type="InterPro" id="IPR003141">
    <property type="entry name" value="Pol/His_phosphatase_N"/>
</dbReference>
<keyword evidence="9" id="KW-0548">Nucleotidyltransferase</keyword>
<dbReference type="SUPFAM" id="SSF89550">
    <property type="entry name" value="PHP domain-like"/>
    <property type="match status" value="1"/>
</dbReference>
<feature type="domain" description="Helix-hairpin-helix DNA-binding motif class 1" evidence="22">
    <location>
        <begin position="93"/>
        <end position="112"/>
    </location>
</feature>
<dbReference type="Gene3D" id="3.20.20.140">
    <property type="entry name" value="Metal-dependent hydrolases"/>
    <property type="match status" value="1"/>
</dbReference>
<dbReference type="GO" id="GO:0006281">
    <property type="term" value="P:DNA repair"/>
    <property type="evidence" value="ECO:0007669"/>
    <property type="project" value="UniProtKB-KW"/>
</dbReference>
<dbReference type="Proteomes" id="UP000176633">
    <property type="component" value="Unassembled WGS sequence"/>
</dbReference>
<evidence type="ECO:0000256" key="1">
    <source>
        <dbReference type="ARBA" id="ARBA00001946"/>
    </source>
</evidence>
<evidence type="ECO:0000259" key="23">
    <source>
        <dbReference type="SMART" id="SM00481"/>
    </source>
</evidence>
<name>A0A1F6C1D6_9BACT</name>
<evidence type="ECO:0000256" key="7">
    <source>
        <dbReference type="ARBA" id="ARBA00022634"/>
    </source>
</evidence>
<sequence length="579" mass="65393">MSNQEIAKIFYEIAVYLEMEETPFKPFAYEKAALSLETLTENVEDVYKRGGIKALKEIPGVGESIAEKIAEYLETGKIKEYQDLKKKTPVDIEKLNAVEGIGPKMIKDLYQGLKIKNLQDLEKAAKAGQIRNLPNFGEKTEQNILQGIEFLKRTKGRFLLGDILPVVDGIIASLKSLKEVEKISPAGSVRRMKETIGDVDILVAGSNPKKIVDYFVSLQGIVKIWSRGLTKASIRLAEGFDVDLRVLPENQFGSALQYFTGSKEHNIALRKIAIDKGFKLNEYGLFRGKKIIAGKTEESIYESLGLFYVEPELRENTGEIETALKDKLPEIIGYQNIKGDLHVHSDWNGGVNNIEELAEAAQEMGYEYIGISDHTKFLVIERGLDEKQLLQQRKEIDKINSKFQILNSKFRVLHGCEANIMADGSIDIKAEALAKLDYVIAGVHSQLKMKKKEMTERIIKAMKNPNVDIISHPTGRIIQHRDEYEIDFDEILKVAKETKTILEINSSPSRLDLKDVNIRKAVAAGVKLVINTDSHHLDQLRFMELGISQARRGWAAKKDIVNAWPLEKLLKFFKKKIIK</sequence>